<dbReference type="AlphaFoldDB" id="A0A9D4KKK5"/>
<dbReference type="GO" id="GO:0006402">
    <property type="term" value="P:mRNA catabolic process"/>
    <property type="evidence" value="ECO:0007669"/>
    <property type="project" value="TreeGrafter"/>
</dbReference>
<dbReference type="GO" id="GO:0003723">
    <property type="term" value="F:RNA binding"/>
    <property type="evidence" value="ECO:0007669"/>
    <property type="project" value="InterPro"/>
</dbReference>
<name>A0A9D4KKK5_DREPO</name>
<dbReference type="InterPro" id="IPR001900">
    <property type="entry name" value="RNase_II/R"/>
</dbReference>
<dbReference type="InterPro" id="IPR050180">
    <property type="entry name" value="RNR_Ribonuclease"/>
</dbReference>
<dbReference type="PANTHER" id="PTHR23355:SF30">
    <property type="entry name" value="DIS3-LIKE EXONUCLEASE 1"/>
    <property type="match status" value="1"/>
</dbReference>
<proteinExistence type="predicted"/>
<dbReference type="PANTHER" id="PTHR23355">
    <property type="entry name" value="RIBONUCLEASE"/>
    <property type="match status" value="1"/>
</dbReference>
<dbReference type="GO" id="GO:0000177">
    <property type="term" value="C:cytoplasmic exosome (RNase complex)"/>
    <property type="evidence" value="ECO:0007669"/>
    <property type="project" value="TreeGrafter"/>
</dbReference>
<dbReference type="GO" id="GO:0016075">
    <property type="term" value="P:rRNA catabolic process"/>
    <property type="evidence" value="ECO:0007669"/>
    <property type="project" value="TreeGrafter"/>
</dbReference>
<sequence>MGIARGLKARRVKGGALELESVETKSIENLNPKQSSLQTFTTVQCPGDLKYGRQPTRSWRPPWTSVLTLKIPLLTKAYSDRTAQCLLPMRCPMRPTSFFHYGLALDLYTHFTSPIRRYADIILLAAVARDGDTLNLPNCTELDNLSQHINKKHRNSSSASISNCVVDAIIFQLRLNVYLRSKQGELIKQNTHIIQKYDLLNHITDSWAHASSLRLELKPAASMEDVAKQTKASIIQEVTSEAVEKRLQLESYDLGPNFQQLKQEYGQSTSSLYKLFSELKTTAMKSVT</sequence>
<evidence type="ECO:0000313" key="4">
    <source>
        <dbReference type="Proteomes" id="UP000828390"/>
    </source>
</evidence>
<organism evidence="3 4">
    <name type="scientific">Dreissena polymorpha</name>
    <name type="common">Zebra mussel</name>
    <name type="synonym">Mytilus polymorpha</name>
    <dbReference type="NCBI Taxonomy" id="45954"/>
    <lineage>
        <taxon>Eukaryota</taxon>
        <taxon>Metazoa</taxon>
        <taxon>Spiralia</taxon>
        <taxon>Lophotrochozoa</taxon>
        <taxon>Mollusca</taxon>
        <taxon>Bivalvia</taxon>
        <taxon>Autobranchia</taxon>
        <taxon>Heteroconchia</taxon>
        <taxon>Euheterodonta</taxon>
        <taxon>Imparidentia</taxon>
        <taxon>Neoheterodontei</taxon>
        <taxon>Myida</taxon>
        <taxon>Dreissenoidea</taxon>
        <taxon>Dreissenidae</taxon>
        <taxon>Dreissena</taxon>
    </lineage>
</organism>
<keyword evidence="4" id="KW-1185">Reference proteome</keyword>
<reference evidence="3" key="2">
    <citation type="submission" date="2020-11" db="EMBL/GenBank/DDBJ databases">
        <authorList>
            <person name="McCartney M.A."/>
            <person name="Auch B."/>
            <person name="Kono T."/>
            <person name="Mallez S."/>
            <person name="Becker A."/>
            <person name="Gohl D.M."/>
            <person name="Silverstein K.A.T."/>
            <person name="Koren S."/>
            <person name="Bechman K.B."/>
            <person name="Herman A."/>
            <person name="Abrahante J.E."/>
            <person name="Garbe J."/>
        </authorList>
    </citation>
    <scope>NUCLEOTIDE SEQUENCE</scope>
    <source>
        <strain evidence="3">Duluth1</strain>
        <tissue evidence="3">Whole animal</tissue>
    </source>
</reference>
<dbReference type="Proteomes" id="UP000828390">
    <property type="component" value="Unassembled WGS sequence"/>
</dbReference>
<comment type="caution">
    <text evidence="3">The sequence shown here is derived from an EMBL/GenBank/DDBJ whole genome shotgun (WGS) entry which is preliminary data.</text>
</comment>
<dbReference type="SUPFAM" id="SSF50249">
    <property type="entry name" value="Nucleic acid-binding proteins"/>
    <property type="match status" value="1"/>
</dbReference>
<gene>
    <name evidence="3" type="ORF">DPMN_114714</name>
</gene>
<dbReference type="GO" id="GO:0000175">
    <property type="term" value="F:3'-5'-RNA exonuclease activity"/>
    <property type="evidence" value="ECO:0007669"/>
    <property type="project" value="TreeGrafter"/>
</dbReference>
<dbReference type="Pfam" id="PF00773">
    <property type="entry name" value="RNB"/>
    <property type="match status" value="1"/>
</dbReference>
<evidence type="ECO:0000313" key="3">
    <source>
        <dbReference type="EMBL" id="KAH3841255.1"/>
    </source>
</evidence>
<reference evidence="3" key="1">
    <citation type="journal article" date="2019" name="bioRxiv">
        <title>The Genome of the Zebra Mussel, Dreissena polymorpha: A Resource for Invasive Species Research.</title>
        <authorList>
            <person name="McCartney M.A."/>
            <person name="Auch B."/>
            <person name="Kono T."/>
            <person name="Mallez S."/>
            <person name="Zhang Y."/>
            <person name="Obille A."/>
            <person name="Becker A."/>
            <person name="Abrahante J.E."/>
            <person name="Garbe J."/>
            <person name="Badalamenti J.P."/>
            <person name="Herman A."/>
            <person name="Mangelson H."/>
            <person name="Liachko I."/>
            <person name="Sullivan S."/>
            <person name="Sone E.D."/>
            <person name="Koren S."/>
            <person name="Silverstein K.A.T."/>
            <person name="Beckman K.B."/>
            <person name="Gohl D.M."/>
        </authorList>
    </citation>
    <scope>NUCLEOTIDE SEQUENCE</scope>
    <source>
        <strain evidence="3">Duluth1</strain>
        <tissue evidence="3">Whole animal</tissue>
    </source>
</reference>
<protein>
    <recommendedName>
        <fullName evidence="1">DIS3-like exonuclease 1</fullName>
    </recommendedName>
</protein>
<feature type="domain" description="RNB" evidence="2">
    <location>
        <begin position="94"/>
        <end position="124"/>
    </location>
</feature>
<dbReference type="EMBL" id="JAIWYP010000004">
    <property type="protein sequence ID" value="KAH3841255.1"/>
    <property type="molecule type" value="Genomic_DNA"/>
</dbReference>
<evidence type="ECO:0000259" key="2">
    <source>
        <dbReference type="Pfam" id="PF00773"/>
    </source>
</evidence>
<evidence type="ECO:0000256" key="1">
    <source>
        <dbReference type="ARBA" id="ARBA00016366"/>
    </source>
</evidence>
<dbReference type="InterPro" id="IPR012340">
    <property type="entry name" value="NA-bd_OB-fold"/>
</dbReference>
<accession>A0A9D4KKK5</accession>